<keyword evidence="1" id="KW-0812">Transmembrane</keyword>
<protein>
    <submittedName>
        <fullName evidence="2">Uncharacterized protein</fullName>
    </submittedName>
</protein>
<dbReference type="AlphaFoldDB" id="A0A1Z4M2U2"/>
<accession>A0A1Z4M2U2</accession>
<geneLocation type="plasmid" evidence="3">
    <name>Plasmid2 dna</name>
</geneLocation>
<proteinExistence type="predicted"/>
<keyword evidence="1" id="KW-0472">Membrane</keyword>
<feature type="transmembrane region" description="Helical" evidence="1">
    <location>
        <begin position="84"/>
        <end position="105"/>
    </location>
</feature>
<keyword evidence="2" id="KW-0614">Plasmid</keyword>
<sequence length="145" mass="15123">MVTKTIFGTLQTRKLPLKERGLQKKHHLFIFISSTTLALTGFHSKASAQGGLFGGAESAMNCVITNAAGGSGITNALITKLPGIIFSVITVIIFAYILVSLIKIFQAVQRGEEATTLIVPPLTVMAGVAMIGVVQSVLFGSSGGC</sequence>
<reference evidence="2 3" key="1">
    <citation type="submission" date="2017-06" db="EMBL/GenBank/DDBJ databases">
        <title>Genome sequencing of cyanobaciteial culture collection at National Institute for Environmental Studies (NIES).</title>
        <authorList>
            <person name="Hirose Y."/>
            <person name="Shimura Y."/>
            <person name="Fujisawa T."/>
            <person name="Nakamura Y."/>
            <person name="Kawachi M."/>
        </authorList>
    </citation>
    <scope>NUCLEOTIDE SEQUENCE [LARGE SCALE GENOMIC DNA]</scope>
    <source>
        <strain evidence="2 3">NIES-267</strain>
        <plasmid evidence="3">Plasmid2 dna</plasmid>
    </source>
</reference>
<organism evidence="2 3">
    <name type="scientific">Calothrix parasitica NIES-267</name>
    <dbReference type="NCBI Taxonomy" id="1973488"/>
    <lineage>
        <taxon>Bacteria</taxon>
        <taxon>Bacillati</taxon>
        <taxon>Cyanobacteriota</taxon>
        <taxon>Cyanophyceae</taxon>
        <taxon>Nostocales</taxon>
        <taxon>Calotrichaceae</taxon>
        <taxon>Calothrix</taxon>
    </lineage>
</organism>
<feature type="transmembrane region" description="Helical" evidence="1">
    <location>
        <begin position="117"/>
        <end position="139"/>
    </location>
</feature>
<name>A0A1Z4M2U2_9CYAN</name>
<dbReference type="Proteomes" id="UP000218418">
    <property type="component" value="Plasmid plasmid2"/>
</dbReference>
<evidence type="ECO:0000313" key="3">
    <source>
        <dbReference type="Proteomes" id="UP000218418"/>
    </source>
</evidence>
<evidence type="ECO:0000313" key="2">
    <source>
        <dbReference type="EMBL" id="BAY87790.1"/>
    </source>
</evidence>
<feature type="transmembrane region" description="Helical" evidence="1">
    <location>
        <begin position="28"/>
        <end position="44"/>
    </location>
</feature>
<keyword evidence="1" id="KW-1133">Transmembrane helix</keyword>
<keyword evidence="3" id="KW-1185">Reference proteome</keyword>
<gene>
    <name evidence="2" type="ORF">NIES267_73140</name>
</gene>
<dbReference type="EMBL" id="AP018229">
    <property type="protein sequence ID" value="BAY87790.1"/>
    <property type="molecule type" value="Genomic_DNA"/>
</dbReference>
<evidence type="ECO:0000256" key="1">
    <source>
        <dbReference type="SAM" id="Phobius"/>
    </source>
</evidence>